<evidence type="ECO:0000256" key="4">
    <source>
        <dbReference type="ARBA" id="ARBA00023242"/>
    </source>
</evidence>
<sequence length="217" mass="24367">MNHFLSNSTDHRKYNNNHNDDINQGFPVMDAHQLLSNDDNNRPFSSSSSSSSLLKAPPPPPTEQPTVIETATSIPVTTTINPSTMSFAEQSTESTPSTNSSNSNSNINSSSTLNENDDRRLRMLEKNRRAAARCRQRKKIWIEELTQQHQEAKRRNDELQGIIPGLKEEVYTLKNQLLAHEGCDCHAVKDYIKVFLMKDVMQKSRTNATSSSSTTTS</sequence>
<proteinExistence type="predicted"/>
<dbReference type="GO" id="GO:0003700">
    <property type="term" value="F:DNA-binding transcription factor activity"/>
    <property type="evidence" value="ECO:0007669"/>
    <property type="project" value="InterPro"/>
</dbReference>
<feature type="compositionally biased region" description="Basic and acidic residues" evidence="6">
    <location>
        <begin position="9"/>
        <end position="21"/>
    </location>
</feature>
<dbReference type="GO" id="GO:0005634">
    <property type="term" value="C:nucleus"/>
    <property type="evidence" value="ECO:0007669"/>
    <property type="project" value="UniProtKB-SubCell"/>
</dbReference>
<dbReference type="InterPro" id="IPR051027">
    <property type="entry name" value="bZIP_transcription_factors"/>
</dbReference>
<dbReference type="PANTHER" id="PTHR19304">
    <property type="entry name" value="CYCLIC-AMP RESPONSE ELEMENT BINDING PROTEIN"/>
    <property type="match status" value="1"/>
</dbReference>
<dbReference type="EMBL" id="JAIXMP010000010">
    <property type="protein sequence ID" value="KAI9266727.1"/>
    <property type="molecule type" value="Genomic_DNA"/>
</dbReference>
<evidence type="ECO:0000256" key="6">
    <source>
        <dbReference type="SAM" id="MobiDB-lite"/>
    </source>
</evidence>
<feature type="compositionally biased region" description="Polar residues" evidence="6">
    <location>
        <begin position="64"/>
        <end position="90"/>
    </location>
</feature>
<evidence type="ECO:0000256" key="2">
    <source>
        <dbReference type="ARBA" id="ARBA00023015"/>
    </source>
</evidence>
<comment type="caution">
    <text evidence="8">The sequence shown here is derived from an EMBL/GenBank/DDBJ whole genome shotgun (WGS) entry which is preliminary data.</text>
</comment>
<protein>
    <recommendedName>
        <fullName evidence="7">BZIP domain-containing protein</fullName>
    </recommendedName>
</protein>
<feature type="compositionally biased region" description="Low complexity" evidence="6">
    <location>
        <begin position="91"/>
        <end position="114"/>
    </location>
</feature>
<dbReference type="PROSITE" id="PS50217">
    <property type="entry name" value="BZIP"/>
    <property type="match status" value="1"/>
</dbReference>
<dbReference type="Gene3D" id="1.20.5.170">
    <property type="match status" value="1"/>
</dbReference>
<dbReference type="Pfam" id="PF00170">
    <property type="entry name" value="bZIP_1"/>
    <property type="match status" value="1"/>
</dbReference>
<comment type="subcellular location">
    <subcellularLocation>
        <location evidence="1">Nucleus</location>
    </subcellularLocation>
</comment>
<dbReference type="Proteomes" id="UP001209540">
    <property type="component" value="Unassembled WGS sequence"/>
</dbReference>
<keyword evidence="2" id="KW-0805">Transcription regulation</keyword>
<dbReference type="InterPro" id="IPR046347">
    <property type="entry name" value="bZIP_sf"/>
</dbReference>
<feature type="coiled-coil region" evidence="5">
    <location>
        <begin position="142"/>
        <end position="169"/>
    </location>
</feature>
<dbReference type="InterPro" id="IPR004827">
    <property type="entry name" value="bZIP"/>
</dbReference>
<dbReference type="SUPFAM" id="SSF57959">
    <property type="entry name" value="Leucine zipper domain"/>
    <property type="match status" value="1"/>
</dbReference>
<name>A0AAD5KD49_9FUNG</name>
<keyword evidence="3" id="KW-0804">Transcription</keyword>
<reference evidence="8" key="2">
    <citation type="submission" date="2023-02" db="EMBL/GenBank/DDBJ databases">
        <authorList>
            <consortium name="DOE Joint Genome Institute"/>
            <person name="Mondo S.J."/>
            <person name="Chang Y."/>
            <person name="Wang Y."/>
            <person name="Ahrendt S."/>
            <person name="Andreopoulos W."/>
            <person name="Barry K."/>
            <person name="Beard J."/>
            <person name="Benny G.L."/>
            <person name="Blankenship S."/>
            <person name="Bonito G."/>
            <person name="Cuomo C."/>
            <person name="Desiro A."/>
            <person name="Gervers K.A."/>
            <person name="Hundley H."/>
            <person name="Kuo A."/>
            <person name="LaButti K."/>
            <person name="Lang B.F."/>
            <person name="Lipzen A."/>
            <person name="O'Donnell K."/>
            <person name="Pangilinan J."/>
            <person name="Reynolds N."/>
            <person name="Sandor L."/>
            <person name="Smith M.W."/>
            <person name="Tsang A."/>
            <person name="Grigoriev I.V."/>
            <person name="Stajich J.E."/>
            <person name="Spatafora J.W."/>
        </authorList>
    </citation>
    <scope>NUCLEOTIDE SEQUENCE</scope>
    <source>
        <strain evidence="8">RSA 2281</strain>
    </source>
</reference>
<keyword evidence="9" id="KW-1185">Reference proteome</keyword>
<evidence type="ECO:0000313" key="8">
    <source>
        <dbReference type="EMBL" id="KAI9266727.1"/>
    </source>
</evidence>
<feature type="domain" description="BZIP" evidence="7">
    <location>
        <begin position="117"/>
        <end position="180"/>
    </location>
</feature>
<dbReference type="PROSITE" id="PS00036">
    <property type="entry name" value="BZIP_BASIC"/>
    <property type="match status" value="1"/>
</dbReference>
<evidence type="ECO:0000256" key="5">
    <source>
        <dbReference type="SAM" id="Coils"/>
    </source>
</evidence>
<gene>
    <name evidence="8" type="ORF">BDA99DRAFT_558774</name>
</gene>
<feature type="region of interest" description="Disordered" evidence="6">
    <location>
        <begin position="1"/>
        <end position="118"/>
    </location>
</feature>
<evidence type="ECO:0000259" key="7">
    <source>
        <dbReference type="PROSITE" id="PS50217"/>
    </source>
</evidence>
<feature type="compositionally biased region" description="Polar residues" evidence="6">
    <location>
        <begin position="34"/>
        <end position="44"/>
    </location>
</feature>
<reference evidence="8" key="1">
    <citation type="journal article" date="2022" name="IScience">
        <title>Evolution of zygomycete secretomes and the origins of terrestrial fungal ecologies.</title>
        <authorList>
            <person name="Chang Y."/>
            <person name="Wang Y."/>
            <person name="Mondo S."/>
            <person name="Ahrendt S."/>
            <person name="Andreopoulos W."/>
            <person name="Barry K."/>
            <person name="Beard J."/>
            <person name="Benny G.L."/>
            <person name="Blankenship S."/>
            <person name="Bonito G."/>
            <person name="Cuomo C."/>
            <person name="Desiro A."/>
            <person name="Gervers K.A."/>
            <person name="Hundley H."/>
            <person name="Kuo A."/>
            <person name="LaButti K."/>
            <person name="Lang B.F."/>
            <person name="Lipzen A."/>
            <person name="O'Donnell K."/>
            <person name="Pangilinan J."/>
            <person name="Reynolds N."/>
            <person name="Sandor L."/>
            <person name="Smith M.E."/>
            <person name="Tsang A."/>
            <person name="Grigoriev I.V."/>
            <person name="Stajich J.E."/>
            <person name="Spatafora J.W."/>
        </authorList>
    </citation>
    <scope>NUCLEOTIDE SEQUENCE</scope>
    <source>
        <strain evidence="8">RSA 2281</strain>
    </source>
</reference>
<dbReference type="AlphaFoldDB" id="A0AAD5KD49"/>
<keyword evidence="4" id="KW-0539">Nucleus</keyword>
<keyword evidence="5" id="KW-0175">Coiled coil</keyword>
<evidence type="ECO:0000256" key="3">
    <source>
        <dbReference type="ARBA" id="ARBA00023163"/>
    </source>
</evidence>
<evidence type="ECO:0000256" key="1">
    <source>
        <dbReference type="ARBA" id="ARBA00004123"/>
    </source>
</evidence>
<dbReference type="SMART" id="SM00338">
    <property type="entry name" value="BRLZ"/>
    <property type="match status" value="1"/>
</dbReference>
<accession>A0AAD5KD49</accession>
<evidence type="ECO:0000313" key="9">
    <source>
        <dbReference type="Proteomes" id="UP001209540"/>
    </source>
</evidence>
<organism evidence="8 9">
    <name type="scientific">Phascolomyces articulosus</name>
    <dbReference type="NCBI Taxonomy" id="60185"/>
    <lineage>
        <taxon>Eukaryota</taxon>
        <taxon>Fungi</taxon>
        <taxon>Fungi incertae sedis</taxon>
        <taxon>Mucoromycota</taxon>
        <taxon>Mucoromycotina</taxon>
        <taxon>Mucoromycetes</taxon>
        <taxon>Mucorales</taxon>
        <taxon>Lichtheimiaceae</taxon>
        <taxon>Phascolomyces</taxon>
    </lineage>
</organism>